<keyword evidence="1 2" id="KW-0732">Signal</keyword>
<evidence type="ECO:0000256" key="2">
    <source>
        <dbReference type="SAM" id="SignalP"/>
    </source>
</evidence>
<dbReference type="AlphaFoldDB" id="A0A9D9NJY9"/>
<name>A0A9D9NJY9_9BACT</name>
<comment type="caution">
    <text evidence="4">The sequence shown here is derived from an EMBL/GenBank/DDBJ whole genome shotgun (WGS) entry which is preliminary data.</text>
</comment>
<dbReference type="Proteomes" id="UP000823598">
    <property type="component" value="Unassembled WGS sequence"/>
</dbReference>
<feature type="domain" description="Glycosyl hydrolase-like 10" evidence="3">
    <location>
        <begin position="27"/>
        <end position="347"/>
    </location>
</feature>
<proteinExistence type="predicted"/>
<reference evidence="4" key="1">
    <citation type="submission" date="2020-10" db="EMBL/GenBank/DDBJ databases">
        <authorList>
            <person name="Gilroy R."/>
        </authorList>
    </citation>
    <scope>NUCLEOTIDE SEQUENCE</scope>
    <source>
        <strain evidence="4">6919</strain>
    </source>
</reference>
<protein>
    <submittedName>
        <fullName evidence="4">Family 10 glycosylhydrolase</fullName>
    </submittedName>
</protein>
<evidence type="ECO:0000313" key="4">
    <source>
        <dbReference type="EMBL" id="MBO8476296.1"/>
    </source>
</evidence>
<sequence length="909" mass="100997">MKNIKVLILFVAAFVTVAANAEKREHRATWMSGYISDWPTKKLTDSNAAAQKDRCIKDLDSLRCNNMTTVYYHVRTMCDAMYDSKYEPWSSYIVPTRGEEPPFDPLRFILDESHKRGLELYAWVNPYRYLNSSDMTGWGSNGGDKNYENSHPDWLIDGYQYVNSEGETATHTILNPALPEVKQRIVDVIADLLSKYDVDGVVFDDYFYQNGLPMTYDAEQYEAYVAGGGTLSQGDWRRENVNDMVRMVNAYIKSNKPWVRFGIGPAGVACSSQEVADKYGVEPCPGSDWQYNGIYSDPMAWISEGSIDFISPQVYWPIGHSAANYALIVPWWYEVAKKFNRHCYISQDISANFSDLVNADRDLDEFVDEVDLNRSSDLVGGTSGVVYFPWKTLREGAKQISTRPVKKIKLSSYLRYNVFQTKSLTPAVTWIKAECPGAVTGVTRSGRTVSWSSDMDNVRYTVYAVPADEAGSFHKEAEYLLGISYSDSFEIPVYDSKFPDQGIADADLDKYAYAVCVLDRYGNEYSAVFEGADVTQAEKPVPTYPVAGTKTAATFRFQWEGDAEVYEIVLSDDPEMENILLRKEVTGNYVASTDIWNFDAETTYYWTVTARGNNTIETVSDVNAFTVDVFRVTSPVDGETGCADDLTIEWSALEAESYHLEVSGNSDFTDVVYDTSVGECFAKVPAFVLCGGTTYYARVSSSSDGVEFTSEPVRFTTAAIVPDVPVFVTPSENGETLYSNWTVEVEPERGIKSLNVMICDDESFAPRRSYNGTFTGFVFKTPELGDVKLISKLLVDGATYYVRARFSYVDEGGATTDTDWTEPVTFVYSAEAGVGDVADEGIVLVGGDEPAVVANEPGVEVSVYGMDGRLRMVAVTDASGRASLSGLAEGAYTVVARSATEVKTFKLIR</sequence>
<dbReference type="InterPro" id="IPR017853">
    <property type="entry name" value="GH"/>
</dbReference>
<evidence type="ECO:0000313" key="5">
    <source>
        <dbReference type="Proteomes" id="UP000823598"/>
    </source>
</evidence>
<dbReference type="SUPFAM" id="SSF49478">
    <property type="entry name" value="Cna protein B-type domain"/>
    <property type="match status" value="1"/>
</dbReference>
<dbReference type="InterPro" id="IPR003790">
    <property type="entry name" value="GHL10"/>
</dbReference>
<gene>
    <name evidence="4" type="ORF">IAB88_04820</name>
</gene>
<dbReference type="PANTHER" id="PTHR43405:SF1">
    <property type="entry name" value="GLYCOSYL HYDROLASE DIGH"/>
    <property type="match status" value="1"/>
</dbReference>
<feature type="signal peptide" evidence="2">
    <location>
        <begin position="1"/>
        <end position="21"/>
    </location>
</feature>
<dbReference type="Gene3D" id="3.20.20.80">
    <property type="entry name" value="Glycosidases"/>
    <property type="match status" value="1"/>
</dbReference>
<feature type="chain" id="PRO_5039045975" evidence="2">
    <location>
        <begin position="22"/>
        <end position="909"/>
    </location>
</feature>
<dbReference type="PANTHER" id="PTHR43405">
    <property type="entry name" value="GLYCOSYL HYDROLASE DIGH"/>
    <property type="match status" value="1"/>
</dbReference>
<dbReference type="Gene3D" id="2.60.40.10">
    <property type="entry name" value="Immunoglobulins"/>
    <property type="match status" value="2"/>
</dbReference>
<dbReference type="Pfam" id="PF02638">
    <property type="entry name" value="GHL10"/>
    <property type="match status" value="1"/>
</dbReference>
<dbReference type="InterPro" id="IPR052177">
    <property type="entry name" value="Divisome_Glycosyl_Hydrolase"/>
</dbReference>
<organism evidence="4 5">
    <name type="scientific">Candidatus Limisoma faecipullorum</name>
    <dbReference type="NCBI Taxonomy" id="2840854"/>
    <lineage>
        <taxon>Bacteria</taxon>
        <taxon>Pseudomonadati</taxon>
        <taxon>Bacteroidota</taxon>
        <taxon>Bacteroidia</taxon>
        <taxon>Bacteroidales</taxon>
        <taxon>Candidatus Limisoma</taxon>
    </lineage>
</organism>
<dbReference type="InterPro" id="IPR013783">
    <property type="entry name" value="Ig-like_fold"/>
</dbReference>
<evidence type="ECO:0000256" key="1">
    <source>
        <dbReference type="ARBA" id="ARBA00022729"/>
    </source>
</evidence>
<dbReference type="EMBL" id="JADIMC010000056">
    <property type="protein sequence ID" value="MBO8476296.1"/>
    <property type="molecule type" value="Genomic_DNA"/>
</dbReference>
<dbReference type="SUPFAM" id="SSF51445">
    <property type="entry name" value="(Trans)glycosidases"/>
    <property type="match status" value="1"/>
</dbReference>
<reference evidence="4" key="2">
    <citation type="journal article" date="2021" name="PeerJ">
        <title>Extensive microbial diversity within the chicken gut microbiome revealed by metagenomics and culture.</title>
        <authorList>
            <person name="Gilroy R."/>
            <person name="Ravi A."/>
            <person name="Getino M."/>
            <person name="Pursley I."/>
            <person name="Horton D.L."/>
            <person name="Alikhan N.F."/>
            <person name="Baker D."/>
            <person name="Gharbi K."/>
            <person name="Hall N."/>
            <person name="Watson M."/>
            <person name="Adriaenssens E.M."/>
            <person name="Foster-Nyarko E."/>
            <person name="Jarju S."/>
            <person name="Secka A."/>
            <person name="Antonio M."/>
            <person name="Oren A."/>
            <person name="Chaudhuri R.R."/>
            <person name="La Ragione R."/>
            <person name="Hildebrand F."/>
            <person name="Pallen M.J."/>
        </authorList>
    </citation>
    <scope>NUCLEOTIDE SEQUENCE</scope>
    <source>
        <strain evidence="4">6919</strain>
    </source>
</reference>
<accession>A0A9D9NJY9</accession>
<evidence type="ECO:0000259" key="3">
    <source>
        <dbReference type="Pfam" id="PF02638"/>
    </source>
</evidence>